<dbReference type="PROSITE" id="PS00086">
    <property type="entry name" value="CYTOCHROME_P450"/>
    <property type="match status" value="1"/>
</dbReference>
<dbReference type="Pfam" id="PF00067">
    <property type="entry name" value="p450"/>
    <property type="match status" value="1"/>
</dbReference>
<reference evidence="3 4" key="1">
    <citation type="submission" date="2019-03" db="EMBL/GenBank/DDBJ databases">
        <title>Lake Tanganyika Metagenome-Assembled Genomes (MAGs).</title>
        <authorList>
            <person name="Tran P."/>
        </authorList>
    </citation>
    <scope>NUCLEOTIDE SEQUENCE [LARGE SCALE GENOMIC DNA]</scope>
    <source>
        <strain evidence="3">K_DeepCast_65m_m2_236</strain>
    </source>
</reference>
<evidence type="ECO:0000256" key="2">
    <source>
        <dbReference type="RuleBase" id="RU000461"/>
    </source>
</evidence>
<dbReference type="GO" id="GO:0005506">
    <property type="term" value="F:iron ion binding"/>
    <property type="evidence" value="ECO:0007669"/>
    <property type="project" value="InterPro"/>
</dbReference>
<dbReference type="GO" id="GO:0004497">
    <property type="term" value="F:monooxygenase activity"/>
    <property type="evidence" value="ECO:0007669"/>
    <property type="project" value="UniProtKB-KW"/>
</dbReference>
<keyword evidence="2" id="KW-0503">Monooxygenase</keyword>
<accession>A0A937X209</accession>
<dbReference type="EMBL" id="VGJX01000249">
    <property type="protein sequence ID" value="MBM3274556.1"/>
    <property type="molecule type" value="Genomic_DNA"/>
</dbReference>
<dbReference type="InterPro" id="IPR002397">
    <property type="entry name" value="Cyt_P450_B"/>
</dbReference>
<dbReference type="SUPFAM" id="SSF48264">
    <property type="entry name" value="Cytochrome P450"/>
    <property type="match status" value="1"/>
</dbReference>
<evidence type="ECO:0000256" key="1">
    <source>
        <dbReference type="ARBA" id="ARBA00010617"/>
    </source>
</evidence>
<dbReference type="PANTHER" id="PTHR46696:SF1">
    <property type="entry name" value="CYTOCHROME P450 YJIB-RELATED"/>
    <property type="match status" value="1"/>
</dbReference>
<keyword evidence="2" id="KW-0479">Metal-binding</keyword>
<keyword evidence="2" id="KW-0560">Oxidoreductase</keyword>
<dbReference type="PRINTS" id="PR00359">
    <property type="entry name" value="BP450"/>
</dbReference>
<comment type="caution">
    <text evidence="3">The sequence shown here is derived from an EMBL/GenBank/DDBJ whole genome shotgun (WGS) entry which is preliminary data.</text>
</comment>
<evidence type="ECO:0000313" key="3">
    <source>
        <dbReference type="EMBL" id="MBM3274556.1"/>
    </source>
</evidence>
<comment type="similarity">
    <text evidence="1 2">Belongs to the cytochrome P450 family.</text>
</comment>
<protein>
    <submittedName>
        <fullName evidence="3">Cytochrome P450</fullName>
    </submittedName>
</protein>
<gene>
    <name evidence="3" type="ORF">FJZ00_05360</name>
</gene>
<evidence type="ECO:0000313" key="4">
    <source>
        <dbReference type="Proteomes" id="UP000703893"/>
    </source>
</evidence>
<dbReference type="InterPro" id="IPR017972">
    <property type="entry name" value="Cyt_P450_CS"/>
</dbReference>
<dbReference type="Gene3D" id="1.10.630.10">
    <property type="entry name" value="Cytochrome P450"/>
    <property type="match status" value="1"/>
</dbReference>
<sequence>MQTAAGPGSLTGSSGAPDDPRLYCDAAGTWHVRGYPEAHAVLQSDAKQAGFNIELIAKLPRTFEWPVLFQDGPAHREQRSQIARFFTPTATEQRHLSTIERYVDEAIAEFTRAGSADVIAMTGQLAMNVAADVVGLTESPRGPMKRRLDHILHAEFDFRVSPYKILSWLGMQLQVFMFLLFDVMPAIKVRRKVPGEDVISYMIQKGRKPGEILTECITYGTAGMVTTQEFIAVCLWHALRNSEVKDVLVSDDREMRYRFLHELLRVEPVVRTLWRRASGALAIESGGAKVEIPGGALIALHVDAINRDARVAGEAPFEIRKGRAVPRGVSGSVLSFGQGPHRCAGEHIAIAEADALLSKILRIPGLRVLSEPHVAQNPLIESYEIKDFKIAID</sequence>
<dbReference type="Proteomes" id="UP000703893">
    <property type="component" value="Unassembled WGS sequence"/>
</dbReference>
<name>A0A937X209_9BACT</name>
<dbReference type="InterPro" id="IPR001128">
    <property type="entry name" value="Cyt_P450"/>
</dbReference>
<dbReference type="AlphaFoldDB" id="A0A937X209"/>
<proteinExistence type="inferred from homology"/>
<dbReference type="GO" id="GO:0020037">
    <property type="term" value="F:heme binding"/>
    <property type="evidence" value="ECO:0007669"/>
    <property type="project" value="InterPro"/>
</dbReference>
<dbReference type="GO" id="GO:0016705">
    <property type="term" value="F:oxidoreductase activity, acting on paired donors, with incorporation or reduction of molecular oxygen"/>
    <property type="evidence" value="ECO:0007669"/>
    <property type="project" value="InterPro"/>
</dbReference>
<dbReference type="CDD" id="cd00302">
    <property type="entry name" value="cytochrome_P450"/>
    <property type="match status" value="1"/>
</dbReference>
<organism evidence="3 4">
    <name type="scientific">Candidatus Tanganyikabacteria bacterium</name>
    <dbReference type="NCBI Taxonomy" id="2961651"/>
    <lineage>
        <taxon>Bacteria</taxon>
        <taxon>Bacillati</taxon>
        <taxon>Candidatus Sericytochromatia</taxon>
        <taxon>Candidatus Tanganyikabacteria</taxon>
    </lineage>
</organism>
<dbReference type="PANTHER" id="PTHR46696">
    <property type="entry name" value="P450, PUTATIVE (EUROFUNG)-RELATED"/>
    <property type="match status" value="1"/>
</dbReference>
<dbReference type="InterPro" id="IPR036396">
    <property type="entry name" value="Cyt_P450_sf"/>
</dbReference>
<keyword evidence="2" id="KW-0349">Heme</keyword>
<keyword evidence="2" id="KW-0408">Iron</keyword>